<reference evidence="1 2" key="1">
    <citation type="journal article" date="2015" name="Proc. Natl. Acad. Sci. U.S.A.">
        <title>The resurrection genome of Boea hygrometrica: A blueprint for survival of dehydration.</title>
        <authorList>
            <person name="Xiao L."/>
            <person name="Yang G."/>
            <person name="Zhang L."/>
            <person name="Yang X."/>
            <person name="Zhao S."/>
            <person name="Ji Z."/>
            <person name="Zhou Q."/>
            <person name="Hu M."/>
            <person name="Wang Y."/>
            <person name="Chen M."/>
            <person name="Xu Y."/>
            <person name="Jin H."/>
            <person name="Xiao X."/>
            <person name="Hu G."/>
            <person name="Bao F."/>
            <person name="Hu Y."/>
            <person name="Wan P."/>
            <person name="Li L."/>
            <person name="Deng X."/>
            <person name="Kuang T."/>
            <person name="Xiang C."/>
            <person name="Zhu J.K."/>
            <person name="Oliver M.J."/>
            <person name="He Y."/>
        </authorList>
    </citation>
    <scope>NUCLEOTIDE SEQUENCE [LARGE SCALE GENOMIC DNA]</scope>
    <source>
        <strain evidence="2">cv. XS01</strain>
    </source>
</reference>
<dbReference type="OrthoDB" id="1839319at2759"/>
<keyword evidence="2" id="KW-1185">Reference proteome</keyword>
<dbReference type="Proteomes" id="UP000250235">
    <property type="component" value="Unassembled WGS sequence"/>
</dbReference>
<evidence type="ECO:0000313" key="2">
    <source>
        <dbReference type="Proteomes" id="UP000250235"/>
    </source>
</evidence>
<organism evidence="1 2">
    <name type="scientific">Dorcoceras hygrometricum</name>
    <dbReference type="NCBI Taxonomy" id="472368"/>
    <lineage>
        <taxon>Eukaryota</taxon>
        <taxon>Viridiplantae</taxon>
        <taxon>Streptophyta</taxon>
        <taxon>Embryophyta</taxon>
        <taxon>Tracheophyta</taxon>
        <taxon>Spermatophyta</taxon>
        <taxon>Magnoliopsida</taxon>
        <taxon>eudicotyledons</taxon>
        <taxon>Gunneridae</taxon>
        <taxon>Pentapetalae</taxon>
        <taxon>asterids</taxon>
        <taxon>lamiids</taxon>
        <taxon>Lamiales</taxon>
        <taxon>Gesneriaceae</taxon>
        <taxon>Didymocarpoideae</taxon>
        <taxon>Trichosporeae</taxon>
        <taxon>Loxocarpinae</taxon>
        <taxon>Dorcoceras</taxon>
    </lineage>
</organism>
<dbReference type="EMBL" id="KV005278">
    <property type="protein sequence ID" value="KZV34116.1"/>
    <property type="molecule type" value="Genomic_DNA"/>
</dbReference>
<evidence type="ECO:0000313" key="1">
    <source>
        <dbReference type="EMBL" id="KZV34116.1"/>
    </source>
</evidence>
<gene>
    <name evidence="1" type="ORF">F511_41732</name>
</gene>
<name>A0A2Z7BQB8_9LAMI</name>
<sequence>MASLTFTNAYLVDFESVLIIPDNEGMQNMFKALESSGLRGFLGCKSVLYEPELEHFFDTALIQGGDITGVISVSDARKILSKSGVPVVPHGKKKILKYEYRLLNDILAKSITVKAGSFDAVTTERFQMMTAIHFGLKVNWKDTVWSLGRNGGQNSKEGQRVRGANLCFVE</sequence>
<accession>A0A2Z7BQB8</accession>
<dbReference type="AlphaFoldDB" id="A0A2Z7BQB8"/>
<protein>
    <submittedName>
        <fullName evidence="1">Uncharacterized protein</fullName>
    </submittedName>
</protein>
<proteinExistence type="predicted"/>